<evidence type="ECO:0000256" key="1">
    <source>
        <dbReference type="SAM" id="MobiDB-lite"/>
    </source>
</evidence>
<protein>
    <submittedName>
        <fullName evidence="2">Uncharacterized protein</fullName>
    </submittedName>
</protein>
<dbReference type="RefSeq" id="WP_261757602.1">
    <property type="nucleotide sequence ID" value="NZ_CP104562.2"/>
</dbReference>
<name>A0ABY6AXZ3_9BURK</name>
<accession>A0ABY6AXZ3</accession>
<proteinExistence type="predicted"/>
<reference evidence="2" key="1">
    <citation type="submission" date="2022-10" db="EMBL/GenBank/DDBJ databases">
        <title>Characterization and whole genome sequencing of a new Roseateles species, isolated from fresh water.</title>
        <authorList>
            <person name="Guliayeva D.Y."/>
            <person name="Akhremchuk A.E."/>
            <person name="Sikolenko M.A."/>
            <person name="Valentovich L.N."/>
            <person name="Sidarenka A.V."/>
        </authorList>
    </citation>
    <scope>NUCLEOTIDE SEQUENCE</scope>
    <source>
        <strain evidence="2">BIM B-1768</strain>
    </source>
</reference>
<dbReference type="EMBL" id="CP104562">
    <property type="protein sequence ID" value="UXH77847.1"/>
    <property type="molecule type" value="Genomic_DNA"/>
</dbReference>
<dbReference type="Proteomes" id="UP001064933">
    <property type="component" value="Chromosome"/>
</dbReference>
<keyword evidence="3" id="KW-1185">Reference proteome</keyword>
<evidence type="ECO:0000313" key="3">
    <source>
        <dbReference type="Proteomes" id="UP001064933"/>
    </source>
</evidence>
<organism evidence="2 3">
    <name type="scientific">Roseateles amylovorans</name>
    <dbReference type="NCBI Taxonomy" id="2978473"/>
    <lineage>
        <taxon>Bacteria</taxon>
        <taxon>Pseudomonadati</taxon>
        <taxon>Pseudomonadota</taxon>
        <taxon>Betaproteobacteria</taxon>
        <taxon>Burkholderiales</taxon>
        <taxon>Sphaerotilaceae</taxon>
        <taxon>Roseateles</taxon>
    </lineage>
</organism>
<feature type="region of interest" description="Disordered" evidence="1">
    <location>
        <begin position="1"/>
        <end position="20"/>
    </location>
</feature>
<evidence type="ECO:0000313" key="2">
    <source>
        <dbReference type="EMBL" id="UXH77847.1"/>
    </source>
</evidence>
<gene>
    <name evidence="2" type="ORF">N4261_23210</name>
</gene>
<sequence>MSFPMPLPSSTAARPEVDAGFRRSLDESLVRPSSRPTTEAGRIYYDGRLDGSQQAFLRFQQGPTFDQARAELTQAIARIHQAVLALPMRNPGRADQQMTNLQVDINHRDGRLATSNYLPQIYGSGKRDLERIADLVTDASLPEALRAAEMEEFIQGLEHCATRVLQVIQDTRHALQRAGGGVCSLAAQTRADMQRAVVTDHVRRNVQRNLHDRYSPAHYEMHYVALLAKWLGLPGADEMGADTYLKNPILTLQDVRACRDDLVERVTPVSVARLMATQALETVRDRLHELLGSVPLDLNLDAHRGLLSIVTAELELKLGKFSDQCVVRSDILTGQTLGLMQDNTLLTAAILRNLEQAKGLDPVAPEKLIGWVDGSEHRVLLGLRDGLLVVRTDDEPAFDTPPTWHALTLLDDPRTACPSGVRRPPVRTVATREAIALSAIPTASDTALATLQPHWVASAEVAGLLLRRLGADRLVEWIRQHKGAGLPPVRDHLAMAAASEREVAVLDALPWKQAPAAARESWRRTDAHAHLHAALSRAKFAEMRPWLELLINASSAMSPDELLAAQIGRHSSNEPLQLVAMREGDSLQTRARANFFITLCQRGAMSEENLVASMMGANTTANVMNTGVSHALSSGHTKVILAYVSALHRAMQQGVLKTPALVAAMLDDRVFTKKAGAESALAQAMAQRRDDTIELWLKTIMNAAAQGWLAPKEVWRSLSSSNRYGRYAARAAVLAAPNASLSRYLSHAETAYRDGWLTDYQLMQLVQGSSKHWNAVLSVLMGKADDASLGEYLEAVMNMGRRGSLRPEQVASLLGAADSAGVRPLAHAMEQGHASKVKRYLDVVTHAHRSGWLSHTELLLLLASTSDKNQPAAHLALAHPGALRAWVSAVTAAAASEAVTPAELRRLFKARDGDRQDLLQASTQAPAESMEILLDGMLSAARRGLLSNKDLFELFTRQDPKGGFALRSALQRNADAHVSELWEATRRAYRELRFQKKEVRAVLSQGFRGNAIDLGDLMQDHSPVEKGLNRYASVLFEAVGAGMLSTAEAAGLLGPAFNGDLPSNLRATVNVALRDALHYGMLGAVQANEIRRFAGGVL</sequence>